<evidence type="ECO:0000256" key="2">
    <source>
        <dbReference type="SAM" id="Phobius"/>
    </source>
</evidence>
<accession>A0A0K1PWX0</accession>
<evidence type="ECO:0000313" key="3">
    <source>
        <dbReference type="EMBL" id="AKU97871.1"/>
    </source>
</evidence>
<organism evidence="3 4">
    <name type="scientific">Labilithrix luteola</name>
    <dbReference type="NCBI Taxonomy" id="1391654"/>
    <lineage>
        <taxon>Bacteria</taxon>
        <taxon>Pseudomonadati</taxon>
        <taxon>Myxococcota</taxon>
        <taxon>Polyangia</taxon>
        <taxon>Polyangiales</taxon>
        <taxon>Labilitrichaceae</taxon>
        <taxon>Labilithrix</taxon>
    </lineage>
</organism>
<protein>
    <submittedName>
        <fullName evidence="3">Uncharacterized protein</fullName>
    </submittedName>
</protein>
<feature type="region of interest" description="Disordered" evidence="1">
    <location>
        <begin position="103"/>
        <end position="149"/>
    </location>
</feature>
<keyword evidence="2" id="KW-0472">Membrane</keyword>
<gene>
    <name evidence="3" type="ORF">AKJ09_04535</name>
</gene>
<keyword evidence="2" id="KW-0812">Transmembrane</keyword>
<keyword evidence="4" id="KW-1185">Reference proteome</keyword>
<evidence type="ECO:0000256" key="1">
    <source>
        <dbReference type="SAM" id="MobiDB-lite"/>
    </source>
</evidence>
<dbReference type="RefSeq" id="WP_146648944.1">
    <property type="nucleotide sequence ID" value="NZ_CP012333.1"/>
</dbReference>
<evidence type="ECO:0000313" key="4">
    <source>
        <dbReference type="Proteomes" id="UP000064967"/>
    </source>
</evidence>
<dbReference type="KEGG" id="llu:AKJ09_04535"/>
<dbReference type="EMBL" id="CP012333">
    <property type="protein sequence ID" value="AKU97871.1"/>
    <property type="molecule type" value="Genomic_DNA"/>
</dbReference>
<dbReference type="InterPro" id="IPR011990">
    <property type="entry name" value="TPR-like_helical_dom_sf"/>
</dbReference>
<dbReference type="Gene3D" id="1.25.40.10">
    <property type="entry name" value="Tetratricopeptide repeat domain"/>
    <property type="match status" value="1"/>
</dbReference>
<feature type="transmembrane region" description="Helical" evidence="2">
    <location>
        <begin position="59"/>
        <end position="79"/>
    </location>
</feature>
<dbReference type="Proteomes" id="UP000064967">
    <property type="component" value="Chromosome"/>
</dbReference>
<sequence>MKDPSPLLDHELPEEIASMLRAADEDVHPNAAAQGERLLARFAETAPSTTLTLTQRFGALRAAFVFTGLAAAGLAAFGWHASRIESPSPAPAVAPIVAAPAVPSTDSVSEPASAVPSIDVSALPTSPREAKRAPAPAPAKAERSNPSLDEELARIDRARDQLASGKPSEALAEVKAYRREYAVQSFADEADSVEVRALAALGRTSEARVLAERFLSKRPGSPYAEPVRAAVGMTR</sequence>
<reference evidence="3 4" key="1">
    <citation type="submission" date="2015-08" db="EMBL/GenBank/DDBJ databases">
        <authorList>
            <person name="Babu N.S."/>
            <person name="Beckwith C.J."/>
            <person name="Beseler K.G."/>
            <person name="Brison A."/>
            <person name="Carone J.V."/>
            <person name="Caskin T.P."/>
            <person name="Diamond M."/>
            <person name="Durham M.E."/>
            <person name="Foxe J.M."/>
            <person name="Go M."/>
            <person name="Henderson B.A."/>
            <person name="Jones I.B."/>
            <person name="McGettigan J.A."/>
            <person name="Micheletti S.J."/>
            <person name="Nasrallah M.E."/>
            <person name="Ortiz D."/>
            <person name="Piller C.R."/>
            <person name="Privatt S.R."/>
            <person name="Schneider S.L."/>
            <person name="Sharp S."/>
            <person name="Smith T.C."/>
            <person name="Stanton J.D."/>
            <person name="Ullery H.E."/>
            <person name="Wilson R.J."/>
            <person name="Serrano M.G."/>
            <person name="Buck G."/>
            <person name="Lee V."/>
            <person name="Wang Y."/>
            <person name="Carvalho R."/>
            <person name="Voegtly L."/>
            <person name="Shi R."/>
            <person name="Duckworth R."/>
            <person name="Johnson A."/>
            <person name="Loviza R."/>
            <person name="Walstead R."/>
            <person name="Shah Z."/>
            <person name="Kiflezghi M."/>
            <person name="Wade K."/>
            <person name="Ball S.L."/>
            <person name="Bradley K.W."/>
            <person name="Asai D.J."/>
            <person name="Bowman C.A."/>
            <person name="Russell D.A."/>
            <person name="Pope W.H."/>
            <person name="Jacobs-Sera D."/>
            <person name="Hendrix R.W."/>
            <person name="Hatfull G.F."/>
        </authorList>
    </citation>
    <scope>NUCLEOTIDE SEQUENCE [LARGE SCALE GENOMIC DNA]</scope>
    <source>
        <strain evidence="3 4">DSM 27648</strain>
    </source>
</reference>
<keyword evidence="2" id="KW-1133">Transmembrane helix</keyword>
<dbReference type="STRING" id="1391654.AKJ09_04535"/>
<name>A0A0K1PWX0_9BACT</name>
<dbReference type="AlphaFoldDB" id="A0A0K1PWX0"/>
<proteinExistence type="predicted"/>